<comment type="subcellular location">
    <subcellularLocation>
        <location evidence="1">Cell inner membrane</location>
        <topology evidence="1">Peripheral membrane protein</topology>
    </subcellularLocation>
</comment>
<keyword evidence="3" id="KW-0813">Transport</keyword>
<evidence type="ECO:0000256" key="7">
    <source>
        <dbReference type="ARBA" id="ARBA00023136"/>
    </source>
</evidence>
<comment type="caution">
    <text evidence="9">The sequence shown here is derived from an EMBL/GenBank/DDBJ whole genome shotgun (WGS) entry which is preliminary data.</text>
</comment>
<proteinExistence type="inferred from homology"/>
<evidence type="ECO:0000313" key="9">
    <source>
        <dbReference type="EMBL" id="TBX86604.1"/>
    </source>
</evidence>
<dbReference type="Pfam" id="PF00005">
    <property type="entry name" value="ABC_tran"/>
    <property type="match status" value="1"/>
</dbReference>
<evidence type="ECO:0000256" key="1">
    <source>
        <dbReference type="ARBA" id="ARBA00004417"/>
    </source>
</evidence>
<keyword evidence="6 9" id="KW-0067">ATP-binding</keyword>
<dbReference type="SMART" id="SM00382">
    <property type="entry name" value="AAA"/>
    <property type="match status" value="1"/>
</dbReference>
<sequence length="282" mass="31132">MNTTQPSGIQATADQPLLLNVKNLRVHLRIGDQIVRAVDGVDLEVRHGECIGIVGESGSGKSTTARAITKLMPNVSMAEFSGGIRFDGRDLLGMADRDLRRLRKNGGFSMIFQDPLGYLNPTQRIGKQIGEAVSRDDYALSRDQTVWSLLDEVGLADAKNLARRYPHELSGGMRQRVMIAIALASRPKLLFADEPTTALDATVQLQVLQTLYRVQRERNMAVVIITHDLGVVAELCDRVYVMHTGKVIETAATQDLFATPRHAYSAQLINLSARLNPMERLT</sequence>
<feature type="domain" description="ABC transporter" evidence="8">
    <location>
        <begin position="19"/>
        <end position="269"/>
    </location>
</feature>
<accession>A0A8G2IUM1</accession>
<dbReference type="SUPFAM" id="SSF52540">
    <property type="entry name" value="P-loop containing nucleoside triphosphate hydrolases"/>
    <property type="match status" value="1"/>
</dbReference>
<dbReference type="FunFam" id="3.40.50.300:FF:000016">
    <property type="entry name" value="Oligopeptide ABC transporter ATP-binding component"/>
    <property type="match status" value="1"/>
</dbReference>
<dbReference type="CDD" id="cd03257">
    <property type="entry name" value="ABC_NikE_OppD_transporters"/>
    <property type="match status" value="1"/>
</dbReference>
<dbReference type="AlphaFoldDB" id="A0A8G2IUM1"/>
<evidence type="ECO:0000256" key="2">
    <source>
        <dbReference type="ARBA" id="ARBA00005417"/>
    </source>
</evidence>
<dbReference type="PANTHER" id="PTHR43297:SF2">
    <property type="entry name" value="DIPEPTIDE TRANSPORT ATP-BINDING PROTEIN DPPD"/>
    <property type="match status" value="1"/>
</dbReference>
<dbReference type="PANTHER" id="PTHR43297">
    <property type="entry name" value="OLIGOPEPTIDE TRANSPORT ATP-BINDING PROTEIN APPD"/>
    <property type="match status" value="1"/>
</dbReference>
<comment type="similarity">
    <text evidence="2">Belongs to the ABC transporter superfamily.</text>
</comment>
<dbReference type="EMBL" id="SJLU01000022">
    <property type="protein sequence ID" value="TBX86604.1"/>
    <property type="molecule type" value="Genomic_DNA"/>
</dbReference>
<dbReference type="Gene3D" id="3.40.50.300">
    <property type="entry name" value="P-loop containing nucleotide triphosphate hydrolases"/>
    <property type="match status" value="1"/>
</dbReference>
<name>A0A8G2IUM1_RHILV</name>
<reference evidence="9 10" key="1">
    <citation type="submission" date="2019-02" db="EMBL/GenBank/DDBJ databases">
        <title>The competitiveness to form nodules shapes the capacities of Rhizobium leguminosarum sv viciae communities to promote symbiosis with specific hosts.</title>
        <authorList>
            <person name="Boivin S."/>
            <person name="Lepetit M."/>
        </authorList>
    </citation>
    <scope>NUCLEOTIDE SEQUENCE [LARGE SCALE GENOMIC DNA]</scope>
    <source>
        <strain evidence="9 10">SPF4F3</strain>
    </source>
</reference>
<protein>
    <submittedName>
        <fullName evidence="9">ABC transporter ATP-binding protein</fullName>
    </submittedName>
</protein>
<dbReference type="InterPro" id="IPR050388">
    <property type="entry name" value="ABC_Ni/Peptide_Import"/>
</dbReference>
<dbReference type="PROSITE" id="PS50893">
    <property type="entry name" value="ABC_TRANSPORTER_2"/>
    <property type="match status" value="1"/>
</dbReference>
<dbReference type="GO" id="GO:0016887">
    <property type="term" value="F:ATP hydrolysis activity"/>
    <property type="evidence" value="ECO:0007669"/>
    <property type="project" value="InterPro"/>
</dbReference>
<dbReference type="InterPro" id="IPR003439">
    <property type="entry name" value="ABC_transporter-like_ATP-bd"/>
</dbReference>
<gene>
    <name evidence="9" type="ORF">E0H31_30930</name>
</gene>
<keyword evidence="5" id="KW-0547">Nucleotide-binding</keyword>
<organism evidence="9 10">
    <name type="scientific">Rhizobium leguminosarum bv. viciae</name>
    <dbReference type="NCBI Taxonomy" id="387"/>
    <lineage>
        <taxon>Bacteria</taxon>
        <taxon>Pseudomonadati</taxon>
        <taxon>Pseudomonadota</taxon>
        <taxon>Alphaproteobacteria</taxon>
        <taxon>Hyphomicrobiales</taxon>
        <taxon>Rhizobiaceae</taxon>
        <taxon>Rhizobium/Agrobacterium group</taxon>
        <taxon>Rhizobium</taxon>
    </lineage>
</organism>
<dbReference type="PROSITE" id="PS00211">
    <property type="entry name" value="ABC_TRANSPORTER_1"/>
    <property type="match status" value="1"/>
</dbReference>
<dbReference type="GO" id="GO:0055085">
    <property type="term" value="P:transmembrane transport"/>
    <property type="evidence" value="ECO:0007669"/>
    <property type="project" value="UniProtKB-ARBA"/>
</dbReference>
<keyword evidence="4" id="KW-1003">Cell membrane</keyword>
<evidence type="ECO:0000256" key="5">
    <source>
        <dbReference type="ARBA" id="ARBA00022741"/>
    </source>
</evidence>
<dbReference type="InterPro" id="IPR017871">
    <property type="entry name" value="ABC_transporter-like_CS"/>
</dbReference>
<dbReference type="Proteomes" id="UP000291866">
    <property type="component" value="Unassembled WGS sequence"/>
</dbReference>
<evidence type="ECO:0000313" key="10">
    <source>
        <dbReference type="Proteomes" id="UP000291866"/>
    </source>
</evidence>
<evidence type="ECO:0000256" key="4">
    <source>
        <dbReference type="ARBA" id="ARBA00022475"/>
    </source>
</evidence>
<evidence type="ECO:0000256" key="6">
    <source>
        <dbReference type="ARBA" id="ARBA00022840"/>
    </source>
</evidence>
<evidence type="ECO:0000259" key="8">
    <source>
        <dbReference type="PROSITE" id="PS50893"/>
    </source>
</evidence>
<dbReference type="RefSeq" id="WP_131602919.1">
    <property type="nucleotide sequence ID" value="NZ_SJLU01000022.1"/>
</dbReference>
<dbReference type="InterPro" id="IPR027417">
    <property type="entry name" value="P-loop_NTPase"/>
</dbReference>
<dbReference type="InterPro" id="IPR003593">
    <property type="entry name" value="AAA+_ATPase"/>
</dbReference>
<keyword evidence="7" id="KW-0472">Membrane</keyword>
<dbReference type="GO" id="GO:0005524">
    <property type="term" value="F:ATP binding"/>
    <property type="evidence" value="ECO:0007669"/>
    <property type="project" value="UniProtKB-KW"/>
</dbReference>
<evidence type="ECO:0000256" key="3">
    <source>
        <dbReference type="ARBA" id="ARBA00022448"/>
    </source>
</evidence>
<dbReference type="GO" id="GO:0005886">
    <property type="term" value="C:plasma membrane"/>
    <property type="evidence" value="ECO:0007669"/>
    <property type="project" value="UniProtKB-SubCell"/>
</dbReference>